<reference evidence="1" key="2">
    <citation type="submission" date="2016-11" db="EMBL/GenBank/DDBJ databases">
        <authorList>
            <person name="Jaros S."/>
            <person name="Januszkiewicz K."/>
            <person name="Wedrychowicz H."/>
        </authorList>
    </citation>
    <scope>NUCLEOTIDE SEQUENCE [LARGE SCALE GENOMIC DNA]</scope>
    <source>
        <strain evidence="1">UWOS</strain>
    </source>
</reference>
<accession>A0A1M6S3Y4</accession>
<proteinExistence type="predicted"/>
<dbReference type="RefSeq" id="WP_073302883.1">
    <property type="nucleotide sequence ID" value="NZ_FRAW01000005.1"/>
</dbReference>
<dbReference type="STRING" id="28122.SAMN02745108_00177"/>
<reference evidence="3" key="1">
    <citation type="submission" date="2016-11" db="EMBL/GenBank/DDBJ databases">
        <authorList>
            <person name="Varghese N."/>
            <person name="Submissions S."/>
        </authorList>
    </citation>
    <scope>NUCLEOTIDE SEQUENCE [LARGE SCALE GENOMIC DNA]</scope>
    <source>
        <strain evidence="3">UWOS</strain>
    </source>
</reference>
<evidence type="ECO:0000313" key="1">
    <source>
        <dbReference type="EMBL" id="SHK39359.1"/>
    </source>
</evidence>
<evidence type="ECO:0000313" key="4">
    <source>
        <dbReference type="Proteomes" id="UP000190449"/>
    </source>
</evidence>
<evidence type="ECO:0000313" key="3">
    <source>
        <dbReference type="Proteomes" id="UP000184275"/>
    </source>
</evidence>
<accession>A0A1T4JXC8</accession>
<dbReference type="EMBL" id="FRAW01000005">
    <property type="protein sequence ID" value="SHK39359.1"/>
    <property type="molecule type" value="Genomic_DNA"/>
</dbReference>
<dbReference type="AlphaFoldDB" id="A0A1M6S3Y4"/>
<dbReference type="EMBL" id="FUWU01000002">
    <property type="protein sequence ID" value="SJZ34685.1"/>
    <property type="molecule type" value="Genomic_DNA"/>
</dbReference>
<protein>
    <submittedName>
        <fullName evidence="1">Uncharacterized protein</fullName>
    </submittedName>
</protein>
<organism evidence="1 3">
    <name type="scientific">Fibrobacter intestinalis</name>
    <dbReference type="NCBI Taxonomy" id="28122"/>
    <lineage>
        <taxon>Bacteria</taxon>
        <taxon>Pseudomonadati</taxon>
        <taxon>Fibrobacterota</taxon>
        <taxon>Fibrobacteria</taxon>
        <taxon>Fibrobacterales</taxon>
        <taxon>Fibrobacteraceae</taxon>
        <taxon>Fibrobacter</taxon>
    </lineage>
</organism>
<dbReference type="Proteomes" id="UP000184275">
    <property type="component" value="Unassembled WGS sequence"/>
</dbReference>
<sequence>MELILQIPPQAATNNIPRQMTLVRMGYPDVAIAEARDSILPAEIHFSERDAFPWGDFLQKLAILWQLSRNDSIPKEFQLKKPLPPKIVELIPQIPSNKALEVLKKLGSNGFFSAFSKFNPPAF</sequence>
<gene>
    <name evidence="2" type="ORF">SAMN02745108_00177</name>
    <name evidence="1" type="ORF">SAMN05720469_10525</name>
</gene>
<dbReference type="Proteomes" id="UP000190449">
    <property type="component" value="Unassembled WGS sequence"/>
</dbReference>
<evidence type="ECO:0000313" key="2">
    <source>
        <dbReference type="EMBL" id="SJZ34685.1"/>
    </source>
</evidence>
<name>A0A1M6S3Y4_9BACT</name>
<keyword evidence="3" id="KW-1185">Reference proteome</keyword>
<reference evidence="2 4" key="3">
    <citation type="submission" date="2017-02" db="EMBL/GenBank/DDBJ databases">
        <authorList>
            <person name="Peterson S.W."/>
        </authorList>
    </citation>
    <scope>NUCLEOTIDE SEQUENCE [LARGE SCALE GENOMIC DNA]</scope>
    <source>
        <strain evidence="2 4">ATCC 43854</strain>
    </source>
</reference>